<reference evidence="4 5" key="1">
    <citation type="submission" date="2019-09" db="EMBL/GenBank/DDBJ databases">
        <title>Segnochrobactrum spirostomi gen. nov., sp. nov., isolated from the ciliate Spirostomum cf. yagiui and description of a novel family, Segnochrobactraceae fam. nov. within the order Rhizobiales of the class Alphaproteobacteria.</title>
        <authorList>
            <person name="Akter S."/>
            <person name="Shazib S.U.A."/>
            <person name="Shin M.K."/>
        </authorList>
    </citation>
    <scope>NUCLEOTIDE SEQUENCE [LARGE SCALE GENOMIC DNA]</scope>
    <source>
        <strain evidence="4 5">Sp-1</strain>
    </source>
</reference>
<proteinExistence type="predicted"/>
<keyword evidence="1 4" id="KW-0808">Transferase</keyword>
<evidence type="ECO:0000256" key="1">
    <source>
        <dbReference type="ARBA" id="ARBA00022679"/>
    </source>
</evidence>
<dbReference type="PANTHER" id="PTHR43877:SF2">
    <property type="entry name" value="AMINOALKYLPHOSPHONATE N-ACETYLTRANSFERASE-RELATED"/>
    <property type="match status" value="1"/>
</dbReference>
<dbReference type="Pfam" id="PF00583">
    <property type="entry name" value="Acetyltransf_1"/>
    <property type="match status" value="1"/>
</dbReference>
<dbReference type="RefSeq" id="WP_153486664.1">
    <property type="nucleotide sequence ID" value="NZ_VWNA01000001.1"/>
</dbReference>
<feature type="domain" description="N-acetyltransferase" evidence="3">
    <location>
        <begin position="14"/>
        <end position="152"/>
    </location>
</feature>
<accession>A0A6A7Y4J1</accession>
<dbReference type="EMBL" id="VWNA01000001">
    <property type="protein sequence ID" value="MQT13138.1"/>
    <property type="molecule type" value="Genomic_DNA"/>
</dbReference>
<dbReference type="Gene3D" id="3.40.630.30">
    <property type="match status" value="1"/>
</dbReference>
<evidence type="ECO:0000259" key="3">
    <source>
        <dbReference type="PROSITE" id="PS51186"/>
    </source>
</evidence>
<dbReference type="InterPro" id="IPR000182">
    <property type="entry name" value="GNAT_dom"/>
</dbReference>
<dbReference type="Proteomes" id="UP000332515">
    <property type="component" value="Unassembled WGS sequence"/>
</dbReference>
<dbReference type="InterPro" id="IPR050832">
    <property type="entry name" value="Bact_Acetyltransf"/>
</dbReference>
<evidence type="ECO:0000313" key="5">
    <source>
        <dbReference type="Proteomes" id="UP000332515"/>
    </source>
</evidence>
<name>A0A6A7Y4J1_9HYPH</name>
<dbReference type="GO" id="GO:0016747">
    <property type="term" value="F:acyltransferase activity, transferring groups other than amino-acyl groups"/>
    <property type="evidence" value="ECO:0007669"/>
    <property type="project" value="InterPro"/>
</dbReference>
<evidence type="ECO:0000313" key="4">
    <source>
        <dbReference type="EMBL" id="MQT13138.1"/>
    </source>
</evidence>
<protein>
    <submittedName>
        <fullName evidence="4">GNAT family N-acetyltransferase</fullName>
    </submittedName>
</protein>
<organism evidence="4 5">
    <name type="scientific">Segnochrobactrum spirostomi</name>
    <dbReference type="NCBI Taxonomy" id="2608987"/>
    <lineage>
        <taxon>Bacteria</taxon>
        <taxon>Pseudomonadati</taxon>
        <taxon>Pseudomonadota</taxon>
        <taxon>Alphaproteobacteria</taxon>
        <taxon>Hyphomicrobiales</taxon>
        <taxon>Segnochrobactraceae</taxon>
        <taxon>Segnochrobactrum</taxon>
    </lineage>
</organism>
<comment type="caution">
    <text evidence="4">The sequence shown here is derived from an EMBL/GenBank/DDBJ whole genome shotgun (WGS) entry which is preliminary data.</text>
</comment>
<dbReference type="SUPFAM" id="SSF55729">
    <property type="entry name" value="Acyl-CoA N-acyltransferases (Nat)"/>
    <property type="match status" value="1"/>
</dbReference>
<dbReference type="PANTHER" id="PTHR43877">
    <property type="entry name" value="AMINOALKYLPHOSPHONATE N-ACETYLTRANSFERASE-RELATED-RELATED"/>
    <property type="match status" value="1"/>
</dbReference>
<keyword evidence="5" id="KW-1185">Reference proteome</keyword>
<dbReference type="InterPro" id="IPR016181">
    <property type="entry name" value="Acyl_CoA_acyltransferase"/>
</dbReference>
<keyword evidence="2" id="KW-0012">Acyltransferase</keyword>
<sequence>MQARGDGDLSGGGLALDRVDDPDLALRDAIVRPLVAFNTAAIAPANGRYLAIVLRDGAGGAVVGGLWGRSAFDWLFVELLFVPERARGTGLGRRLLAEAEAAARGRGCLGVWLDTLNPDARRFYERCGYTVFGEIADQPRGGRRTFFQKRLDGAAPGPLASF</sequence>
<dbReference type="PROSITE" id="PS51186">
    <property type="entry name" value="GNAT"/>
    <property type="match status" value="1"/>
</dbReference>
<gene>
    <name evidence="4" type="ORF">F0357_10890</name>
</gene>
<dbReference type="AlphaFoldDB" id="A0A6A7Y4J1"/>
<evidence type="ECO:0000256" key="2">
    <source>
        <dbReference type="ARBA" id="ARBA00023315"/>
    </source>
</evidence>